<organism evidence="2 3">
    <name type="scientific">Phaeomoniella chlamydospora</name>
    <name type="common">Phaeoacremonium chlamydosporum</name>
    <dbReference type="NCBI Taxonomy" id="158046"/>
    <lineage>
        <taxon>Eukaryota</taxon>
        <taxon>Fungi</taxon>
        <taxon>Dikarya</taxon>
        <taxon>Ascomycota</taxon>
        <taxon>Pezizomycotina</taxon>
        <taxon>Eurotiomycetes</taxon>
        <taxon>Chaetothyriomycetidae</taxon>
        <taxon>Phaeomoniellales</taxon>
        <taxon>Phaeomoniellaceae</taxon>
        <taxon>Phaeomoniella</taxon>
    </lineage>
</organism>
<evidence type="ECO:0000313" key="2">
    <source>
        <dbReference type="EMBL" id="KKY27910.1"/>
    </source>
</evidence>
<evidence type="ECO:0000313" key="3">
    <source>
        <dbReference type="Proteomes" id="UP000053317"/>
    </source>
</evidence>
<evidence type="ECO:0000256" key="1">
    <source>
        <dbReference type="SAM" id="MobiDB-lite"/>
    </source>
</evidence>
<reference evidence="2 3" key="1">
    <citation type="submission" date="2015-05" db="EMBL/GenBank/DDBJ databases">
        <title>Distinctive expansion of gene families associated with plant cell wall degradation and secondary metabolism in the genomes of grapevine trunk pathogens.</title>
        <authorList>
            <person name="Lawrence D.P."/>
            <person name="Travadon R."/>
            <person name="Rolshausen P.E."/>
            <person name="Baumgartner K."/>
        </authorList>
    </citation>
    <scope>NUCLEOTIDE SEQUENCE [LARGE SCALE GENOMIC DNA]</scope>
    <source>
        <strain evidence="2">UCRPC4</strain>
    </source>
</reference>
<proteinExistence type="predicted"/>
<keyword evidence="3" id="KW-1185">Reference proteome</keyword>
<accession>A0A0G2HHL9</accession>
<dbReference type="AlphaFoldDB" id="A0A0G2HHL9"/>
<reference evidence="2 3" key="2">
    <citation type="submission" date="2015-05" db="EMBL/GenBank/DDBJ databases">
        <authorList>
            <person name="Morales-Cruz A."/>
            <person name="Amrine K.C."/>
            <person name="Cantu D."/>
        </authorList>
    </citation>
    <scope>NUCLEOTIDE SEQUENCE [LARGE SCALE GENOMIC DNA]</scope>
    <source>
        <strain evidence="2">UCRPC4</strain>
    </source>
</reference>
<comment type="caution">
    <text evidence="2">The sequence shown here is derived from an EMBL/GenBank/DDBJ whole genome shotgun (WGS) entry which is preliminary data.</text>
</comment>
<dbReference type="Proteomes" id="UP000053317">
    <property type="component" value="Unassembled WGS sequence"/>
</dbReference>
<name>A0A0G2HHL9_PHACM</name>
<dbReference type="EMBL" id="LCWF01000019">
    <property type="protein sequence ID" value="KKY27910.1"/>
    <property type="molecule type" value="Genomic_DNA"/>
</dbReference>
<feature type="region of interest" description="Disordered" evidence="1">
    <location>
        <begin position="262"/>
        <end position="331"/>
    </location>
</feature>
<feature type="compositionally biased region" description="Basic and acidic residues" evidence="1">
    <location>
        <begin position="305"/>
        <end position="314"/>
    </location>
</feature>
<sequence>MLAIGFGTCADSFREKYPGINLLSFSGGGLWRPDILDKSLGTYVLNDIWNWTKLGDDAAGVRTFDKVNLAQDRVIQDKVLKNIADQNLRDRVRAALENVKKLPEDDPRAIKSTWLLKYVLPVDQQRLCDYYVSAESSVFHDKLRVAPSRVIPNREFAYNDSDGNTRILNAVEISAFKDGQEFDDFVNVVKQEAARLKVGLPSDIGGLNGLWNSAEEHARRNGLLVPTNDYATRVQRIMDRVLRNPSELPAGTVDVLRITRQRSGALLPNDNRAPNGGRGDPAGDPNGKEHGLGGRGGEHGPNNGRHGEPIHGEPVHGGGDAGRAGEHGGRP</sequence>
<protein>
    <submittedName>
        <fullName evidence="2">Uncharacterized protein</fullName>
    </submittedName>
</protein>
<feature type="compositionally biased region" description="Basic and acidic residues" evidence="1">
    <location>
        <begin position="286"/>
        <end position="298"/>
    </location>
</feature>
<gene>
    <name evidence="2" type="ORF">UCRPC4_g00754</name>
</gene>